<dbReference type="Gene3D" id="1.20.58.870">
    <property type="match status" value="1"/>
</dbReference>
<evidence type="ECO:0000256" key="11">
    <source>
        <dbReference type="ARBA" id="ARBA00023306"/>
    </source>
</evidence>
<dbReference type="GO" id="GO:1990518">
    <property type="term" value="F:single-stranded 3'-5' DNA helicase activity"/>
    <property type="evidence" value="ECO:0007669"/>
    <property type="project" value="TreeGrafter"/>
</dbReference>
<dbReference type="GO" id="GO:0005524">
    <property type="term" value="F:ATP binding"/>
    <property type="evidence" value="ECO:0007669"/>
    <property type="project" value="UniProtKB-UniRule"/>
</dbReference>
<dbReference type="Gene3D" id="3.40.50.300">
    <property type="entry name" value="P-loop containing nucleotide triphosphate hydrolases"/>
    <property type="match status" value="1"/>
</dbReference>
<dbReference type="GO" id="GO:0042555">
    <property type="term" value="C:MCM complex"/>
    <property type="evidence" value="ECO:0007669"/>
    <property type="project" value="UniProtKB-UniRule"/>
</dbReference>
<dbReference type="InterPro" id="IPR001208">
    <property type="entry name" value="MCM_dom"/>
</dbReference>
<dbReference type="InterPro" id="IPR041024">
    <property type="entry name" value="Mcm6_C"/>
</dbReference>
<proteinExistence type="inferred from homology"/>
<comment type="caution">
    <text evidence="17">The sequence shown here is derived from an EMBL/GenBank/DDBJ whole genome shotgun (WGS) entry which is preliminary data.</text>
</comment>
<comment type="similarity">
    <text evidence="2 13">Belongs to the MCM family.</text>
</comment>
<dbReference type="InterPro" id="IPR031327">
    <property type="entry name" value="MCM"/>
</dbReference>
<dbReference type="FunFam" id="1.20.58.870:FF:000002">
    <property type="entry name" value="DNA helicase"/>
    <property type="match status" value="1"/>
</dbReference>
<accession>A0AAV5RLT7</accession>
<evidence type="ECO:0000256" key="6">
    <source>
        <dbReference type="ARBA" id="ARBA00022801"/>
    </source>
</evidence>
<dbReference type="GO" id="GO:0003688">
    <property type="term" value="F:DNA replication origin binding"/>
    <property type="evidence" value="ECO:0007669"/>
    <property type="project" value="UniProtKB-ARBA"/>
</dbReference>
<evidence type="ECO:0000259" key="16">
    <source>
        <dbReference type="PROSITE" id="PS50051"/>
    </source>
</evidence>
<dbReference type="PANTHER" id="PTHR11630">
    <property type="entry name" value="DNA REPLICATION LICENSING FACTOR MCM FAMILY MEMBER"/>
    <property type="match status" value="1"/>
</dbReference>
<dbReference type="Pfam" id="PF14551">
    <property type="entry name" value="MCM_N"/>
    <property type="match status" value="1"/>
</dbReference>
<dbReference type="InterPro" id="IPR012340">
    <property type="entry name" value="NA-bd_OB-fold"/>
</dbReference>
<dbReference type="GO" id="GO:0003697">
    <property type="term" value="F:single-stranded DNA binding"/>
    <property type="evidence" value="ECO:0007669"/>
    <property type="project" value="TreeGrafter"/>
</dbReference>
<comment type="subunit">
    <text evidence="14">Component of the MCM2-7 complex.</text>
</comment>
<comment type="catalytic activity">
    <reaction evidence="14">
        <text>ATP + H2O = ADP + phosphate + H(+)</text>
        <dbReference type="Rhea" id="RHEA:13065"/>
        <dbReference type="ChEBI" id="CHEBI:15377"/>
        <dbReference type="ChEBI" id="CHEBI:15378"/>
        <dbReference type="ChEBI" id="CHEBI:30616"/>
        <dbReference type="ChEBI" id="CHEBI:43474"/>
        <dbReference type="ChEBI" id="CHEBI:456216"/>
        <dbReference type="EC" id="3.6.4.12"/>
    </reaction>
</comment>
<keyword evidence="6 14" id="KW-0378">Hydrolase</keyword>
<dbReference type="GO" id="GO:0006271">
    <property type="term" value="P:DNA strand elongation involved in DNA replication"/>
    <property type="evidence" value="ECO:0007669"/>
    <property type="project" value="UniProtKB-ARBA"/>
</dbReference>
<evidence type="ECO:0000313" key="17">
    <source>
        <dbReference type="EMBL" id="GMM51967.1"/>
    </source>
</evidence>
<dbReference type="InterPro" id="IPR041562">
    <property type="entry name" value="MCM_lid"/>
</dbReference>
<dbReference type="Pfam" id="PF17855">
    <property type="entry name" value="MCM_lid"/>
    <property type="match status" value="1"/>
</dbReference>
<dbReference type="Gene3D" id="2.20.28.10">
    <property type="match status" value="1"/>
</dbReference>
<dbReference type="FunFam" id="2.20.28.10:FF:000003">
    <property type="entry name" value="DNA helicase"/>
    <property type="match status" value="1"/>
</dbReference>
<dbReference type="InterPro" id="IPR008049">
    <property type="entry name" value="MCM6"/>
</dbReference>
<dbReference type="FunFam" id="3.40.50.300:FF:000115">
    <property type="entry name" value="DNA helicase"/>
    <property type="match status" value="1"/>
</dbReference>
<dbReference type="Pfam" id="PF18263">
    <property type="entry name" value="WHD_MCM6"/>
    <property type="match status" value="1"/>
</dbReference>
<dbReference type="InterPro" id="IPR027417">
    <property type="entry name" value="P-loop_NTPase"/>
</dbReference>
<dbReference type="GO" id="GO:0016787">
    <property type="term" value="F:hydrolase activity"/>
    <property type="evidence" value="ECO:0007669"/>
    <property type="project" value="UniProtKB-KW"/>
</dbReference>
<keyword evidence="9 13" id="KW-0238">DNA-binding</keyword>
<evidence type="ECO:0000256" key="14">
    <source>
        <dbReference type="RuleBase" id="RU368064"/>
    </source>
</evidence>
<dbReference type="PROSITE" id="PS50051">
    <property type="entry name" value="MCM_2"/>
    <property type="match status" value="1"/>
</dbReference>
<dbReference type="Gene3D" id="3.30.1640.10">
    <property type="entry name" value="mini-chromosome maintenance (MCM) complex, chain A, domain 1"/>
    <property type="match status" value="1"/>
</dbReference>
<sequence length="932" mass="103908">MDQDLPSELGSTLGSSPGPALYNAPSPASSINFSDNRSRVPGSDSASYPATDPGRVGDQEIIQRAAVAGLDQIPKVIDVVGEKVQEQFEQFLINFVDQDERYYIKQVHGLRELGLSTIYVNWAHLERLSVLGDDEGSALAIAIKKQYFRFLPYLQNALKSVIKRYEPSLIYPNAATNATDAGSDIGSSSTRSRVGAGESSKIFQVAFYDLPLRSRLRDLRTDSIGTLLSFTGTVTRTSEVRPELYLGTFKCDYCLAEVKDVEQAFKYTTPFMCATPTCNNRTLWTLIPSKSRFMDWQRLRVQENPGDIPTGSMPRTIDVIVRGDIVDKAKAGDRCLFTGTEIVIPDVSQLGLPGVKPMAFRDRSSQGRGEGLDGAVGGLKALGARDLTYRLAFVACMVKQDEDEASMILQNLTVDNGVSSQAGLTSGTEEQEAYLDSLDQEEIEDLRRMIQSENLYLKLVQSIAPSIWGHESVKKGVLLQLLGGVHKITPEGIHLRGDINVCIVGDPSTSKSQFLKYVTSFLPRSVYTSGKASSAAGLTAAVVKDEETSEFTIEAGALMLADNGICAIDEFDKMDLTDQVAIHEAMEQQTISIAKAGIQATLNARTSILAAANPIAGRYNQKLSLRSNISMSAPIMSRFDLFFIILDQCNKDVDTRLAEHIVDLHMKGDAFLNPPFSTKQMLRYIMYARLFKPKFTEKAKDLIVSRYKSLRADDVQYTSSNSASSNANSSRVNVGRTSYRITTRQFESLIRLSEAIARAHCVDTISEHFVQEAYNLLRSSIVKVDHEDIEMDDDFVPLVQQTIDRSNQTDSLNRSVLSNPPETAPSTKIRVTYDKYMELMKMLITEISRRTNDDEGDGVEGGEIENWYLLTQEDRIDSEERYHEEKRLVHKVLRRMVKDHILMEIRGDDMTDDEPRQYVKYLIHPNASLSWE</sequence>
<dbReference type="GO" id="GO:0071162">
    <property type="term" value="C:CMG complex"/>
    <property type="evidence" value="ECO:0007669"/>
    <property type="project" value="UniProtKB-ARBA"/>
</dbReference>
<dbReference type="InterPro" id="IPR018525">
    <property type="entry name" value="MCM_CS"/>
</dbReference>
<reference evidence="17 18" key="1">
    <citation type="journal article" date="2023" name="Elife">
        <title>Identification of key yeast species and microbe-microbe interactions impacting larval growth of Drosophila in the wild.</title>
        <authorList>
            <person name="Mure A."/>
            <person name="Sugiura Y."/>
            <person name="Maeda R."/>
            <person name="Honda K."/>
            <person name="Sakurai N."/>
            <person name="Takahashi Y."/>
            <person name="Watada M."/>
            <person name="Katoh T."/>
            <person name="Gotoh A."/>
            <person name="Gotoh Y."/>
            <person name="Taniguchi I."/>
            <person name="Nakamura K."/>
            <person name="Hayashi T."/>
            <person name="Katayama T."/>
            <person name="Uemura T."/>
            <person name="Hattori Y."/>
        </authorList>
    </citation>
    <scope>NUCLEOTIDE SEQUENCE [LARGE SCALE GENOMIC DNA]</scope>
    <source>
        <strain evidence="17 18">SB-73</strain>
    </source>
</reference>
<keyword evidence="4 14" id="KW-0235">DNA replication</keyword>
<evidence type="ECO:0000256" key="8">
    <source>
        <dbReference type="ARBA" id="ARBA00022840"/>
    </source>
</evidence>
<keyword evidence="7 14" id="KW-0347">Helicase</keyword>
<comment type="function">
    <text evidence="14">Acts as component of the MCM2-7 complex (MCM complex) which is the replicative helicase essential for 'once per cell cycle' DNA replication initiation and elongation in eukaryotic cells. The active ATPase sites in the MCM2-7 ring are formed through the interaction surfaces of two neighboring subunits such that a critical structure of a conserved arginine finger motif is provided in trans relative to the ATP-binding site of the Walker A box of the adjacent subunit. The six ATPase active sites, however, are likely to contribute differentially to the complex helicase activity.</text>
</comment>
<evidence type="ECO:0000256" key="3">
    <source>
        <dbReference type="ARBA" id="ARBA00012551"/>
    </source>
</evidence>
<organism evidence="17 18">
    <name type="scientific">Starmerella bacillaris</name>
    <name type="common">Yeast</name>
    <name type="synonym">Candida zemplinina</name>
    <dbReference type="NCBI Taxonomy" id="1247836"/>
    <lineage>
        <taxon>Eukaryota</taxon>
        <taxon>Fungi</taxon>
        <taxon>Dikarya</taxon>
        <taxon>Ascomycota</taxon>
        <taxon>Saccharomycotina</taxon>
        <taxon>Dipodascomycetes</taxon>
        <taxon>Dipodascales</taxon>
        <taxon>Trichomonascaceae</taxon>
        <taxon>Starmerella</taxon>
    </lineage>
</organism>
<dbReference type="EC" id="3.6.4.12" evidence="3 14"/>
<evidence type="ECO:0000256" key="4">
    <source>
        <dbReference type="ARBA" id="ARBA00022705"/>
    </source>
</evidence>
<dbReference type="Gene3D" id="2.40.50.140">
    <property type="entry name" value="Nucleic acid-binding proteins"/>
    <property type="match status" value="1"/>
</dbReference>
<dbReference type="InterPro" id="IPR027925">
    <property type="entry name" value="MCM_N"/>
</dbReference>
<dbReference type="EMBL" id="BTGC01000008">
    <property type="protein sequence ID" value="GMM51967.1"/>
    <property type="molecule type" value="Genomic_DNA"/>
</dbReference>
<dbReference type="GO" id="GO:0005656">
    <property type="term" value="C:nuclear pre-replicative complex"/>
    <property type="evidence" value="ECO:0007669"/>
    <property type="project" value="UniProtKB-ARBA"/>
</dbReference>
<dbReference type="InterPro" id="IPR033762">
    <property type="entry name" value="MCM_OB"/>
</dbReference>
<feature type="domain" description="MCM C-terminal AAA(+) ATPase" evidence="16">
    <location>
        <begin position="455"/>
        <end position="661"/>
    </location>
</feature>
<evidence type="ECO:0000256" key="5">
    <source>
        <dbReference type="ARBA" id="ARBA00022741"/>
    </source>
</evidence>
<name>A0AAV5RLT7_STABA</name>
<feature type="region of interest" description="Disordered" evidence="15">
    <location>
        <begin position="1"/>
        <end position="55"/>
    </location>
</feature>
<dbReference type="GO" id="GO:0000727">
    <property type="term" value="P:double-strand break repair via break-induced replication"/>
    <property type="evidence" value="ECO:0007669"/>
    <property type="project" value="UniProtKB-ARBA"/>
</dbReference>
<dbReference type="SUPFAM" id="SSF52540">
    <property type="entry name" value="P-loop containing nucleoside triphosphate hydrolases"/>
    <property type="match status" value="1"/>
</dbReference>
<dbReference type="Proteomes" id="UP001362899">
    <property type="component" value="Unassembled WGS sequence"/>
</dbReference>
<dbReference type="PRINTS" id="PR01657">
    <property type="entry name" value="MCMFAMILY"/>
</dbReference>
<keyword evidence="18" id="KW-1185">Reference proteome</keyword>
<dbReference type="PANTHER" id="PTHR11630:SF43">
    <property type="entry name" value="DNA REPLICATION LICENSING FACTOR MCM6"/>
    <property type="match status" value="1"/>
</dbReference>
<dbReference type="GO" id="GO:1902969">
    <property type="term" value="P:mitotic DNA replication"/>
    <property type="evidence" value="ECO:0007669"/>
    <property type="project" value="TreeGrafter"/>
</dbReference>
<evidence type="ECO:0000256" key="12">
    <source>
        <dbReference type="ARBA" id="ARBA00073495"/>
    </source>
</evidence>
<dbReference type="GO" id="GO:0006267">
    <property type="term" value="P:pre-replicative complex assembly involved in nuclear cell cycle DNA replication"/>
    <property type="evidence" value="ECO:0007669"/>
    <property type="project" value="UniProtKB-ARBA"/>
</dbReference>
<evidence type="ECO:0000256" key="9">
    <source>
        <dbReference type="ARBA" id="ARBA00023125"/>
    </source>
</evidence>
<evidence type="ECO:0000256" key="13">
    <source>
        <dbReference type="RuleBase" id="RU004070"/>
    </source>
</evidence>
<keyword evidence="11 14" id="KW-0131">Cell cycle</keyword>
<dbReference type="AlphaFoldDB" id="A0AAV5RLT7"/>
<dbReference type="Pfam" id="PF00493">
    <property type="entry name" value="MCM"/>
    <property type="match status" value="1"/>
</dbReference>
<dbReference type="GO" id="GO:0043596">
    <property type="term" value="C:nuclear replication fork"/>
    <property type="evidence" value="ECO:0007669"/>
    <property type="project" value="UniProtKB-ARBA"/>
</dbReference>
<evidence type="ECO:0000256" key="10">
    <source>
        <dbReference type="ARBA" id="ARBA00023242"/>
    </source>
</evidence>
<dbReference type="PROSITE" id="PS00847">
    <property type="entry name" value="MCM_1"/>
    <property type="match status" value="1"/>
</dbReference>
<dbReference type="GO" id="GO:0006279">
    <property type="term" value="P:premeiotic DNA replication"/>
    <property type="evidence" value="ECO:0007669"/>
    <property type="project" value="UniProtKB-ARBA"/>
</dbReference>
<gene>
    <name evidence="17" type="ORF">DASB73_029300</name>
</gene>
<dbReference type="GO" id="GO:0006270">
    <property type="term" value="P:DNA replication initiation"/>
    <property type="evidence" value="ECO:0007669"/>
    <property type="project" value="UniProtKB-UniRule"/>
</dbReference>
<comment type="subcellular location">
    <subcellularLocation>
        <location evidence="1 14">Nucleus</location>
    </subcellularLocation>
</comment>
<keyword evidence="5 13" id="KW-0547">Nucleotide-binding</keyword>
<dbReference type="CDD" id="cd17757">
    <property type="entry name" value="MCM6"/>
    <property type="match status" value="1"/>
</dbReference>
<evidence type="ECO:0000313" key="18">
    <source>
        <dbReference type="Proteomes" id="UP001362899"/>
    </source>
</evidence>
<keyword evidence="10" id="KW-0539">Nucleus</keyword>
<evidence type="ECO:0000256" key="7">
    <source>
        <dbReference type="ARBA" id="ARBA00022806"/>
    </source>
</evidence>
<evidence type="ECO:0000256" key="2">
    <source>
        <dbReference type="ARBA" id="ARBA00008010"/>
    </source>
</evidence>
<feature type="compositionally biased region" description="Polar residues" evidence="15">
    <location>
        <begin position="26"/>
        <end position="35"/>
    </location>
</feature>
<dbReference type="GO" id="GO:0097373">
    <property type="term" value="C:MCM core complex"/>
    <property type="evidence" value="ECO:0007669"/>
    <property type="project" value="UniProtKB-ARBA"/>
</dbReference>
<dbReference type="SUPFAM" id="SSF50249">
    <property type="entry name" value="Nucleic acid-binding proteins"/>
    <property type="match status" value="1"/>
</dbReference>
<evidence type="ECO:0000256" key="1">
    <source>
        <dbReference type="ARBA" id="ARBA00004123"/>
    </source>
</evidence>
<keyword evidence="8 13" id="KW-0067">ATP-binding</keyword>
<dbReference type="PRINTS" id="PR01662">
    <property type="entry name" value="MCMPROTEIN6"/>
</dbReference>
<dbReference type="SMART" id="SM00350">
    <property type="entry name" value="MCM"/>
    <property type="match status" value="1"/>
</dbReference>
<protein>
    <recommendedName>
        <fullName evidence="12 14">DNA replication licensing factor MCM6</fullName>
        <ecNumber evidence="3 14">3.6.4.12</ecNumber>
    </recommendedName>
</protein>
<dbReference type="Pfam" id="PF17207">
    <property type="entry name" value="MCM_OB"/>
    <property type="match status" value="1"/>
</dbReference>
<evidence type="ECO:0000256" key="15">
    <source>
        <dbReference type="SAM" id="MobiDB-lite"/>
    </source>
</evidence>